<protein>
    <submittedName>
        <fullName evidence="1">Uncharacterized protein</fullName>
    </submittedName>
</protein>
<organism evidence="1">
    <name type="scientific">Deinococcus sp. VB142</name>
    <dbReference type="NCBI Taxonomy" id="3112952"/>
    <lineage>
        <taxon>Bacteria</taxon>
        <taxon>Thermotogati</taxon>
        <taxon>Deinococcota</taxon>
        <taxon>Deinococci</taxon>
        <taxon>Deinococcales</taxon>
        <taxon>Deinococcaceae</taxon>
        <taxon>Deinococcus</taxon>
    </lineage>
</organism>
<reference evidence="1" key="1">
    <citation type="submission" date="2024-03" db="EMBL/GenBank/DDBJ databases">
        <title>Deinococcus weizhi sp. nov., isolated from human skin.</title>
        <authorList>
            <person name="Wei Z."/>
            <person name="Tian F."/>
            <person name="Yang C."/>
            <person name="Xin L.T."/>
            <person name="Wen Z.J."/>
            <person name="Lan K.C."/>
            <person name="Yu L."/>
            <person name="Zhe W."/>
            <person name="Dan F.D."/>
            <person name="Jun W."/>
            <person name="Rui Z."/>
            <person name="Yong X.J."/>
            <person name="Ting Y."/>
            <person name="Wei X."/>
            <person name="Xu Z.G."/>
            <person name="Xin Z."/>
            <person name="Dong F.G."/>
            <person name="Ni X.M."/>
            <person name="Zheng M.G."/>
            <person name="Chun Y."/>
            <person name="Qian W.X."/>
        </authorList>
    </citation>
    <scope>NUCLEOTIDE SEQUENCE</scope>
    <source>
        <strain evidence="1">VB142</strain>
    </source>
</reference>
<proteinExistence type="predicted"/>
<dbReference type="EMBL" id="CP149783">
    <property type="protein sequence ID" value="WYF46485.1"/>
    <property type="molecule type" value="Genomic_DNA"/>
</dbReference>
<evidence type="ECO:0000313" key="1">
    <source>
        <dbReference type="EMBL" id="WYF46485.1"/>
    </source>
</evidence>
<accession>A0AAU6Q7B1</accession>
<gene>
    <name evidence="1" type="ORF">WDJ50_15645</name>
</gene>
<sequence length="108" mass="12188">MGMIDVLQHDLSDFDLDWCGEVKGMYSRTFKKDQVDWLSVYEVLGQPAAPLAREIAEELRLLGRGMRMEGVEMAEQAYQKLQGLGTTQLLVDALERLREIGSEVNVGQ</sequence>
<name>A0AAU6Q7B1_9DEIO</name>
<dbReference type="AlphaFoldDB" id="A0AAU6Q7B1"/>
<dbReference type="RefSeq" id="WP_339097953.1">
    <property type="nucleotide sequence ID" value="NZ_CP149783.1"/>
</dbReference>